<keyword evidence="2 4" id="KW-0371">Homeobox</keyword>
<evidence type="ECO:0000259" key="6">
    <source>
        <dbReference type="PROSITE" id="PS50071"/>
    </source>
</evidence>
<dbReference type="PANTHER" id="PTHR10390">
    <property type="entry name" value="HOMEOBOX PROTEIN SIX"/>
    <property type="match status" value="1"/>
</dbReference>
<dbReference type="AlphaFoldDB" id="A0A1I7XET0"/>
<feature type="domain" description="Homeobox" evidence="6">
    <location>
        <begin position="1"/>
        <end position="17"/>
    </location>
</feature>
<evidence type="ECO:0000313" key="7">
    <source>
        <dbReference type="Proteomes" id="UP000095283"/>
    </source>
</evidence>
<feature type="DNA-binding region" description="Homeobox" evidence="4">
    <location>
        <begin position="3"/>
        <end position="18"/>
    </location>
</feature>
<dbReference type="GO" id="GO:0005634">
    <property type="term" value="C:nucleus"/>
    <property type="evidence" value="ECO:0007669"/>
    <property type="project" value="UniProtKB-SubCell"/>
</dbReference>
<dbReference type="PROSITE" id="PS50071">
    <property type="entry name" value="HOMEOBOX_2"/>
    <property type="match status" value="1"/>
</dbReference>
<keyword evidence="1 4" id="KW-0238">DNA-binding</keyword>
<protein>
    <submittedName>
        <fullName evidence="8">Homeobox domain-containing protein</fullName>
    </submittedName>
</protein>
<keyword evidence="7" id="KW-1185">Reference proteome</keyword>
<evidence type="ECO:0000256" key="5">
    <source>
        <dbReference type="SAM" id="MobiDB-lite"/>
    </source>
</evidence>
<dbReference type="InterPro" id="IPR001356">
    <property type="entry name" value="HD"/>
</dbReference>
<accession>A0A1I7XET0</accession>
<dbReference type="WBParaSite" id="Hba_16163">
    <property type="protein sequence ID" value="Hba_16163"/>
    <property type="gene ID" value="Hba_16163"/>
</dbReference>
<feature type="region of interest" description="Disordered" evidence="5">
    <location>
        <begin position="130"/>
        <end position="187"/>
    </location>
</feature>
<sequence>MQVGNWFKNRRQRDRAAAAKNKQNVIGVELKKTGGSEGSDSEDENEFDDSMTDSPSPVDEPKDLSLRPSFSDHITPPFPLNSLFLFNPAFLQMQQQLANQFPISNVSVTSPTIPVPPKRNKLSIEEILDLKTDGPKETLSPHSFSPSESSHKERSSSPSSPEVKNPPDPPKPCIIKNEPQDDQLVVQ</sequence>
<reference evidence="8" key="1">
    <citation type="submission" date="2016-11" db="UniProtKB">
        <authorList>
            <consortium name="WormBaseParasite"/>
        </authorList>
    </citation>
    <scope>IDENTIFICATION</scope>
</reference>
<organism evidence="7 8">
    <name type="scientific">Heterorhabditis bacteriophora</name>
    <name type="common">Entomopathogenic nematode worm</name>
    <dbReference type="NCBI Taxonomy" id="37862"/>
    <lineage>
        <taxon>Eukaryota</taxon>
        <taxon>Metazoa</taxon>
        <taxon>Ecdysozoa</taxon>
        <taxon>Nematoda</taxon>
        <taxon>Chromadorea</taxon>
        <taxon>Rhabditida</taxon>
        <taxon>Rhabditina</taxon>
        <taxon>Rhabditomorpha</taxon>
        <taxon>Strongyloidea</taxon>
        <taxon>Heterorhabditidae</taxon>
        <taxon>Heterorhabditis</taxon>
    </lineage>
</organism>
<keyword evidence="3 4" id="KW-0539">Nucleus</keyword>
<feature type="compositionally biased region" description="Acidic residues" evidence="5">
    <location>
        <begin position="39"/>
        <end position="51"/>
    </location>
</feature>
<dbReference type="GO" id="GO:0000981">
    <property type="term" value="F:DNA-binding transcription factor activity, RNA polymerase II-specific"/>
    <property type="evidence" value="ECO:0007669"/>
    <property type="project" value="TreeGrafter"/>
</dbReference>
<evidence type="ECO:0000256" key="4">
    <source>
        <dbReference type="PROSITE-ProRule" id="PRU00108"/>
    </source>
</evidence>
<dbReference type="GO" id="GO:0000978">
    <property type="term" value="F:RNA polymerase II cis-regulatory region sequence-specific DNA binding"/>
    <property type="evidence" value="ECO:0007669"/>
    <property type="project" value="TreeGrafter"/>
</dbReference>
<dbReference type="GO" id="GO:0005667">
    <property type="term" value="C:transcription regulator complex"/>
    <property type="evidence" value="ECO:0007669"/>
    <property type="project" value="TreeGrafter"/>
</dbReference>
<comment type="subcellular location">
    <subcellularLocation>
        <location evidence="4">Nucleus</location>
    </subcellularLocation>
</comment>
<evidence type="ECO:0000256" key="3">
    <source>
        <dbReference type="ARBA" id="ARBA00023242"/>
    </source>
</evidence>
<proteinExistence type="predicted"/>
<dbReference type="Proteomes" id="UP000095283">
    <property type="component" value="Unplaced"/>
</dbReference>
<evidence type="ECO:0000313" key="8">
    <source>
        <dbReference type="WBParaSite" id="Hba_16163"/>
    </source>
</evidence>
<feature type="region of interest" description="Disordered" evidence="5">
    <location>
        <begin position="1"/>
        <end position="70"/>
    </location>
</feature>
<name>A0A1I7XET0_HETBA</name>
<dbReference type="PANTHER" id="PTHR10390:SF44">
    <property type="entry name" value="SIX HOMEOBOX 4"/>
    <property type="match status" value="1"/>
</dbReference>
<evidence type="ECO:0000256" key="2">
    <source>
        <dbReference type="ARBA" id="ARBA00023155"/>
    </source>
</evidence>
<evidence type="ECO:0000256" key="1">
    <source>
        <dbReference type="ARBA" id="ARBA00023125"/>
    </source>
</evidence>